<accession>A0AAV9P7T8</accession>
<dbReference type="AlphaFoldDB" id="A0AAV9P7T8"/>
<organism evidence="2 3">
    <name type="scientific">Saxophila tyrrhenica</name>
    <dbReference type="NCBI Taxonomy" id="1690608"/>
    <lineage>
        <taxon>Eukaryota</taxon>
        <taxon>Fungi</taxon>
        <taxon>Dikarya</taxon>
        <taxon>Ascomycota</taxon>
        <taxon>Pezizomycotina</taxon>
        <taxon>Dothideomycetes</taxon>
        <taxon>Dothideomycetidae</taxon>
        <taxon>Mycosphaerellales</taxon>
        <taxon>Extremaceae</taxon>
        <taxon>Saxophila</taxon>
    </lineage>
</organism>
<reference evidence="2 3" key="1">
    <citation type="submission" date="2023-08" db="EMBL/GenBank/DDBJ databases">
        <title>Black Yeasts Isolated from many extreme environments.</title>
        <authorList>
            <person name="Coleine C."/>
            <person name="Stajich J.E."/>
            <person name="Selbmann L."/>
        </authorList>
    </citation>
    <scope>NUCLEOTIDE SEQUENCE [LARGE SCALE GENOMIC DNA]</scope>
    <source>
        <strain evidence="2 3">CCFEE 5935</strain>
    </source>
</reference>
<evidence type="ECO:0000313" key="2">
    <source>
        <dbReference type="EMBL" id="KAK5169016.1"/>
    </source>
</evidence>
<dbReference type="GeneID" id="89927665"/>
<dbReference type="Proteomes" id="UP001337655">
    <property type="component" value="Unassembled WGS sequence"/>
</dbReference>
<protein>
    <recommendedName>
        <fullName evidence="1">Lipocalin-like domain-containing protein</fullName>
    </recommendedName>
</protein>
<proteinExistence type="predicted"/>
<dbReference type="EMBL" id="JAVRRT010000009">
    <property type="protein sequence ID" value="KAK5169016.1"/>
    <property type="molecule type" value="Genomic_DNA"/>
</dbReference>
<sequence>MASLRDQLVGAWELISYTAYRPDDKSDFIHPMGPKAQGIIMYTPDGYMSAQLQTPGLTKGASWEDVGKNYIAYTGHFWLDEEGDSHGPLLVHHMRNSNLPYIVGDRQRRLVQIKDEEGGRFLILSTADPIKMGDVGRIPLVRWRRLEENRATREPAKLS</sequence>
<feature type="domain" description="Lipocalin-like" evidence="1">
    <location>
        <begin position="9"/>
        <end position="145"/>
    </location>
</feature>
<dbReference type="InterPro" id="IPR024311">
    <property type="entry name" value="Lipocalin-like"/>
</dbReference>
<evidence type="ECO:0000259" key="1">
    <source>
        <dbReference type="Pfam" id="PF13924"/>
    </source>
</evidence>
<dbReference type="RefSeq" id="XP_064658482.1">
    <property type="nucleotide sequence ID" value="XM_064803567.1"/>
</dbReference>
<evidence type="ECO:0000313" key="3">
    <source>
        <dbReference type="Proteomes" id="UP001337655"/>
    </source>
</evidence>
<name>A0AAV9P7T8_9PEZI</name>
<gene>
    <name evidence="2" type="ORF">LTR77_006325</name>
</gene>
<comment type="caution">
    <text evidence="2">The sequence shown here is derived from an EMBL/GenBank/DDBJ whole genome shotgun (WGS) entry which is preliminary data.</text>
</comment>
<dbReference type="Pfam" id="PF13924">
    <property type="entry name" value="Lipocalin_5"/>
    <property type="match status" value="1"/>
</dbReference>
<keyword evidence="3" id="KW-1185">Reference proteome</keyword>